<evidence type="ECO:0000256" key="1">
    <source>
        <dbReference type="SAM" id="MobiDB-lite"/>
    </source>
</evidence>
<feature type="compositionally biased region" description="Basic and acidic residues" evidence="1">
    <location>
        <begin position="1"/>
        <end position="19"/>
    </location>
</feature>
<dbReference type="EMBL" id="CAXAMN010001847">
    <property type="protein sequence ID" value="CAK8996515.1"/>
    <property type="molecule type" value="Genomic_DNA"/>
</dbReference>
<evidence type="ECO:0000313" key="2">
    <source>
        <dbReference type="EMBL" id="CAK8996515.1"/>
    </source>
</evidence>
<accession>A0ABP0I5C0</accession>
<feature type="region of interest" description="Disordered" evidence="1">
    <location>
        <begin position="1"/>
        <end position="106"/>
    </location>
</feature>
<dbReference type="Proteomes" id="UP001642484">
    <property type="component" value="Unassembled WGS sequence"/>
</dbReference>
<sequence length="1254" mass="139514">MSRTPDKPKKQKVTEKEQGDLATPSKVDPPKAARPAKFGQPKNGDGVLMKARNTAARKRKADQELQEDPEDPDSELEVPRIQRKTHKRACKTKETSQGTMRATAVRLHSRKTSILKKSSDANEDCSEGGWKVLQQKLLSGFTISCFARKQLLDFYDFSKEGLENFVVDYVHGESKRTQEPRATPDNADEEQGDADQEGADDQDVPEKDPFAYIKEFSPHIELLEPGEFGKEFPFRCLLCKSKSWPEGKVGNLVQAKAKSVKFFLDSHCGSAVHRRNKARYDQMFGDGAVPEKLVPCEGLHVEDKASAGALYCCQKEFGIWASMSNLAALAKHTYSQVASDGKGWHIRAHNCEKECKPIIGKEHQVCSTCLALGASHSVYKSVHRFAMKFYSSKLLSSRLFLGVDEAQKVEGEIRESFLFTKEPKKMEYIINLPNARLQRIVRASAIHDGNKSHQMDLFHSSVIAPCLQVNVSSVPDRMSDILAKVNALVSSGTASEQDQANMKVAVACLSGSLDTHPMILGLALQCRRKLEKEERGVGPRGRRSKEGETERTLIAEAGLHFALHAGNRRLCKEFGVTVVTLNVMGKLEELSLPRPALAILKPEISEQNWQLLDQRFEAQPDSHKSRLFMAFDCTYLTQTLTQMTLWDTKGLVGGAWSAQNPSQSFLSMEDENVDTKTVPKASSMLNFLSWDPCATKKAPLSVCSVPMESGFTGPQGTFRGNWCMLHVVGSVLEKSGGLVKGVIFDAALTHQHVRKVLMGQMEDVDAEELANVPYFKNVKHIGLPQHCLPRLPVQICTHEDAYVWCLPGACHANKNSGGQLVSFLRTCYYGVFWADNTASRSHGLPPAAYGRHSPMSDAMQAVLANPYYLDGPLSSMTVPWSLKGTLLHHLCVGLCIAPSMHRHLHLSERCETALCGFLLLDMFDALARDKCKDMGLPAGSCFMAPQTRSSLQHVALSIVIVCITKDACFQPWKGNGRMTELSIEQHFGFLRCQMQNAQMSTRQFFVADARQAVKTSKMLDHQKAVPKDKAEPKLTTEEFQECCQRAWKACLKLVSKCSGISEKFVESQYKLFCNDMQFTGEDTMLREEDDPEVLQEAGADVAEKKGEGEDFLRQVQTETALLKDCLDNGIEPKDTEKGPSGEDLDVGGLPDEKELRRLLSVENPSEAFRTETAKSPRGSPPHSNDHLPVTLREALEMRGDMFNALFRLLVRLRSAKGGCDTLWLKNARSSRKSSRNLNWYQSLGLDGQISLEDV</sequence>
<name>A0ABP0I5C0_9DINO</name>
<proteinExistence type="predicted"/>
<comment type="caution">
    <text evidence="2">The sequence shown here is derived from an EMBL/GenBank/DDBJ whole genome shotgun (WGS) entry which is preliminary data.</text>
</comment>
<reference evidence="2 3" key="1">
    <citation type="submission" date="2024-02" db="EMBL/GenBank/DDBJ databases">
        <authorList>
            <person name="Chen Y."/>
            <person name="Shah S."/>
            <person name="Dougan E. K."/>
            <person name="Thang M."/>
            <person name="Chan C."/>
        </authorList>
    </citation>
    <scope>NUCLEOTIDE SEQUENCE [LARGE SCALE GENOMIC DNA]</scope>
</reference>
<feature type="region of interest" description="Disordered" evidence="1">
    <location>
        <begin position="1127"/>
        <end position="1186"/>
    </location>
</feature>
<organism evidence="2 3">
    <name type="scientific">Durusdinium trenchii</name>
    <dbReference type="NCBI Taxonomy" id="1381693"/>
    <lineage>
        <taxon>Eukaryota</taxon>
        <taxon>Sar</taxon>
        <taxon>Alveolata</taxon>
        <taxon>Dinophyceae</taxon>
        <taxon>Suessiales</taxon>
        <taxon>Symbiodiniaceae</taxon>
        <taxon>Durusdinium</taxon>
    </lineage>
</organism>
<keyword evidence="3" id="KW-1185">Reference proteome</keyword>
<gene>
    <name evidence="2" type="ORF">CCMP2556_LOCUS4486</name>
</gene>
<feature type="compositionally biased region" description="Basic residues" evidence="1">
    <location>
        <begin position="81"/>
        <end position="90"/>
    </location>
</feature>
<evidence type="ECO:0000313" key="3">
    <source>
        <dbReference type="Proteomes" id="UP001642484"/>
    </source>
</evidence>
<feature type="compositionally biased region" description="Acidic residues" evidence="1">
    <location>
        <begin position="186"/>
        <end position="203"/>
    </location>
</feature>
<feature type="region of interest" description="Disordered" evidence="1">
    <location>
        <begin position="173"/>
        <end position="205"/>
    </location>
</feature>
<feature type="compositionally biased region" description="Basic and acidic residues" evidence="1">
    <location>
        <begin position="1127"/>
        <end position="1140"/>
    </location>
</feature>
<protein>
    <submittedName>
        <fullName evidence="2">Uncharacterized protein</fullName>
    </submittedName>
</protein>
<feature type="compositionally biased region" description="Basic and acidic residues" evidence="1">
    <location>
        <begin position="1150"/>
        <end position="1159"/>
    </location>
</feature>
<feature type="compositionally biased region" description="Acidic residues" evidence="1">
    <location>
        <begin position="64"/>
        <end position="76"/>
    </location>
</feature>